<feature type="compositionally biased region" description="Polar residues" evidence="1">
    <location>
        <begin position="234"/>
        <end position="246"/>
    </location>
</feature>
<feature type="compositionally biased region" description="Low complexity" evidence="1">
    <location>
        <begin position="60"/>
        <end position="76"/>
    </location>
</feature>
<organism evidence="2 3">
    <name type="scientific">Pleurodeles waltl</name>
    <name type="common">Iberian ribbed newt</name>
    <dbReference type="NCBI Taxonomy" id="8319"/>
    <lineage>
        <taxon>Eukaryota</taxon>
        <taxon>Metazoa</taxon>
        <taxon>Chordata</taxon>
        <taxon>Craniata</taxon>
        <taxon>Vertebrata</taxon>
        <taxon>Euteleostomi</taxon>
        <taxon>Amphibia</taxon>
        <taxon>Batrachia</taxon>
        <taxon>Caudata</taxon>
        <taxon>Salamandroidea</taxon>
        <taxon>Salamandridae</taxon>
        <taxon>Pleurodelinae</taxon>
        <taxon>Pleurodeles</taxon>
    </lineage>
</organism>
<dbReference type="EMBL" id="JANPWB010000002">
    <property type="protein sequence ID" value="KAJ1204992.1"/>
    <property type="molecule type" value="Genomic_DNA"/>
</dbReference>
<sequence length="246" mass="25206">MAEGCALSARFQLLPWANLSPVWARARGRVGIGPPGPSPVVVAAGGGGCVTSCRPPLPLPSRLASSSPSRGSTRLPAGSRPPTRPQCLLSARGDRGGKGPQPLQRSLHLLPAPPLQLRPAGRLGGRGGVSAPPAAPAALHTGAAPLTWCFQPCSGSRRSLSDRDPRVGHGPGPPRASRCLPGLPQSQPGRAFLAAAAIFVSSPVVGRIAAQAQGVRSRSFVSVDLSRGPRITGESKSTSFCSFEPR</sequence>
<gene>
    <name evidence="2" type="ORF">NDU88_000427</name>
</gene>
<evidence type="ECO:0000256" key="1">
    <source>
        <dbReference type="SAM" id="MobiDB-lite"/>
    </source>
</evidence>
<name>A0AAV7VXH3_PLEWA</name>
<feature type="region of interest" description="Disordered" evidence="1">
    <location>
        <begin position="60"/>
        <end position="132"/>
    </location>
</feature>
<protein>
    <submittedName>
        <fullName evidence="2">Uncharacterized protein</fullName>
    </submittedName>
</protein>
<keyword evidence="3" id="KW-1185">Reference proteome</keyword>
<proteinExistence type="predicted"/>
<feature type="region of interest" description="Disordered" evidence="1">
    <location>
        <begin position="226"/>
        <end position="246"/>
    </location>
</feature>
<reference evidence="2" key="1">
    <citation type="journal article" date="2022" name="bioRxiv">
        <title>Sequencing and chromosome-scale assembly of the giantPleurodeles waltlgenome.</title>
        <authorList>
            <person name="Brown T."/>
            <person name="Elewa A."/>
            <person name="Iarovenko S."/>
            <person name="Subramanian E."/>
            <person name="Araus A.J."/>
            <person name="Petzold A."/>
            <person name="Susuki M."/>
            <person name="Suzuki K.-i.T."/>
            <person name="Hayashi T."/>
            <person name="Toyoda A."/>
            <person name="Oliveira C."/>
            <person name="Osipova E."/>
            <person name="Leigh N.D."/>
            <person name="Simon A."/>
            <person name="Yun M.H."/>
        </authorList>
    </citation>
    <scope>NUCLEOTIDE SEQUENCE</scope>
    <source>
        <strain evidence="2">20211129_DDA</strain>
        <tissue evidence="2">Liver</tissue>
    </source>
</reference>
<accession>A0AAV7VXH3</accession>
<dbReference type="Proteomes" id="UP001066276">
    <property type="component" value="Chromosome 1_2"/>
</dbReference>
<comment type="caution">
    <text evidence="2">The sequence shown here is derived from an EMBL/GenBank/DDBJ whole genome shotgun (WGS) entry which is preliminary data.</text>
</comment>
<feature type="region of interest" description="Disordered" evidence="1">
    <location>
        <begin position="156"/>
        <end position="179"/>
    </location>
</feature>
<evidence type="ECO:0000313" key="2">
    <source>
        <dbReference type="EMBL" id="KAJ1204992.1"/>
    </source>
</evidence>
<evidence type="ECO:0000313" key="3">
    <source>
        <dbReference type="Proteomes" id="UP001066276"/>
    </source>
</evidence>
<dbReference type="AlphaFoldDB" id="A0AAV7VXH3"/>